<comment type="similarity">
    <text evidence="7 9">Belongs to the phosphoglycerate kinase family.</text>
</comment>
<feature type="binding site" evidence="7 8">
    <location>
        <position position="380"/>
    </location>
    <ligand>
        <name>ATP</name>
        <dbReference type="ChEBI" id="CHEBI:30616"/>
    </ligand>
</feature>
<comment type="catalytic activity">
    <reaction evidence="1 7 9">
        <text>(2R)-3-phosphoglycerate + ATP = (2R)-3-phospho-glyceroyl phosphate + ADP</text>
        <dbReference type="Rhea" id="RHEA:14801"/>
        <dbReference type="ChEBI" id="CHEBI:30616"/>
        <dbReference type="ChEBI" id="CHEBI:57604"/>
        <dbReference type="ChEBI" id="CHEBI:58272"/>
        <dbReference type="ChEBI" id="CHEBI:456216"/>
        <dbReference type="EC" id="2.7.2.3"/>
    </reaction>
</comment>
<keyword evidence="7" id="KW-0963">Cytoplasm</keyword>
<dbReference type="Pfam" id="PF00162">
    <property type="entry name" value="PGK"/>
    <property type="match status" value="2"/>
</dbReference>
<feature type="binding site" evidence="7">
    <location>
        <position position="217"/>
    </location>
    <ligand>
        <name>substrate</name>
    </ligand>
</feature>
<keyword evidence="4 7" id="KW-0547">Nucleotide-binding</keyword>
<dbReference type="GO" id="GO:0006094">
    <property type="term" value="P:gluconeogenesis"/>
    <property type="evidence" value="ECO:0007669"/>
    <property type="project" value="TreeGrafter"/>
</dbReference>
<dbReference type="PANTHER" id="PTHR11406">
    <property type="entry name" value="PHOSPHOGLYCERATE KINASE"/>
    <property type="match status" value="1"/>
</dbReference>
<evidence type="ECO:0000313" key="10">
    <source>
        <dbReference type="EMBL" id="KKS42568.1"/>
    </source>
</evidence>
<comment type="subcellular location">
    <subcellularLocation>
        <location evidence="7">Cytoplasm</location>
    </subcellularLocation>
</comment>
<comment type="pathway">
    <text evidence="7">Carbohydrate degradation; glycolysis; pyruvate from D-glyceraldehyde 3-phosphate: step 2/5.</text>
</comment>
<dbReference type="GO" id="GO:0005829">
    <property type="term" value="C:cytosol"/>
    <property type="evidence" value="ECO:0007669"/>
    <property type="project" value="TreeGrafter"/>
</dbReference>
<accession>A0A0G1BYR8</accession>
<dbReference type="SUPFAM" id="SSF53748">
    <property type="entry name" value="Phosphoglycerate kinase"/>
    <property type="match status" value="1"/>
</dbReference>
<dbReference type="InterPro" id="IPR036043">
    <property type="entry name" value="Phosphoglycerate_kinase_sf"/>
</dbReference>
<evidence type="ECO:0000256" key="5">
    <source>
        <dbReference type="ARBA" id="ARBA00022777"/>
    </source>
</evidence>
<comment type="subunit">
    <text evidence="7">Monomer.</text>
</comment>
<dbReference type="UniPathway" id="UPA00109">
    <property type="reaction ID" value="UER00185"/>
</dbReference>
<evidence type="ECO:0000313" key="11">
    <source>
        <dbReference type="Proteomes" id="UP000034516"/>
    </source>
</evidence>
<evidence type="ECO:0000256" key="4">
    <source>
        <dbReference type="ARBA" id="ARBA00022741"/>
    </source>
</evidence>
<dbReference type="HAMAP" id="MF_00145">
    <property type="entry name" value="Phosphoglyc_kinase"/>
    <property type="match status" value="1"/>
</dbReference>
<dbReference type="PRINTS" id="PR00477">
    <property type="entry name" value="PHGLYCKINASE"/>
</dbReference>
<evidence type="ECO:0000256" key="9">
    <source>
        <dbReference type="RuleBase" id="RU000532"/>
    </source>
</evidence>
<feature type="binding site" evidence="7">
    <location>
        <begin position="406"/>
        <end position="409"/>
    </location>
    <ligand>
        <name>ATP</name>
        <dbReference type="ChEBI" id="CHEBI:30616"/>
    </ligand>
</feature>
<keyword evidence="3 7" id="KW-0808">Transferase</keyword>
<feature type="binding site" evidence="7">
    <location>
        <begin position="77"/>
        <end position="80"/>
    </location>
    <ligand>
        <name>substrate</name>
    </ligand>
</feature>
<dbReference type="InterPro" id="IPR015824">
    <property type="entry name" value="Phosphoglycerate_kinase_N"/>
</dbReference>
<evidence type="ECO:0000256" key="7">
    <source>
        <dbReference type="HAMAP-Rule" id="MF_00145"/>
    </source>
</evidence>
<evidence type="ECO:0000256" key="8">
    <source>
        <dbReference type="PIRSR" id="PIRSR000724-2"/>
    </source>
</evidence>
<dbReference type="GO" id="GO:0004618">
    <property type="term" value="F:phosphoglycerate kinase activity"/>
    <property type="evidence" value="ECO:0007669"/>
    <property type="project" value="UniProtKB-UniRule"/>
</dbReference>
<dbReference type="AlphaFoldDB" id="A0A0G1BYR8"/>
<dbReference type="EMBL" id="LCCW01000011">
    <property type="protein sequence ID" value="KKS42568.1"/>
    <property type="molecule type" value="Genomic_DNA"/>
</dbReference>
<keyword evidence="7" id="KW-0324">Glycolysis</keyword>
<dbReference type="GO" id="GO:0006096">
    <property type="term" value="P:glycolytic process"/>
    <property type="evidence" value="ECO:0007669"/>
    <property type="project" value="UniProtKB-UniRule"/>
</dbReference>
<organism evidence="10 11">
    <name type="scientific">Candidatus Kuenenbacteria bacterium GW2011_GWA2_42_15</name>
    <dbReference type="NCBI Taxonomy" id="1618677"/>
    <lineage>
        <taxon>Bacteria</taxon>
        <taxon>Candidatus Kueneniibacteriota</taxon>
    </lineage>
</organism>
<dbReference type="Proteomes" id="UP000034516">
    <property type="component" value="Unassembled WGS sequence"/>
</dbReference>
<comment type="caution">
    <text evidence="7">Lacks conserved residue(s) required for the propagation of feature annotation.</text>
</comment>
<keyword evidence="6 7" id="KW-0067">ATP-binding</keyword>
<evidence type="ECO:0000256" key="2">
    <source>
        <dbReference type="ARBA" id="ARBA00013061"/>
    </source>
</evidence>
<sequence>MPLKPLASLKNIAGQRVLVRCDFDIPLARRGQTQTGTQTGTRTNAEFKIADDSRLQACLPTIKYLLKKKAKIILIGHLGRPGGRIVPELSLVPIKDRLEQLLRIIPLRGIPHHQTGKMVAENWGTDYGLSPYGGSPLSEQKKWSRKIGGRITFIDKIDRYLGPAVSRVVGQMASGEIIMLENLRFSDREEKNCRRFAKKLSLLADYYINEAFAVSHRNEASVSAIREYLPSYAGLHLTEEIKQLSSAVSHPLKPLVLIIGGAKIETKLPVIKQFIGKADYILVGGAVANNFLKAEGVEVGKSLVDNEYLGEAQKILALKIKNYNLFKNYKIKNSKIILPLDWQVQDDKILDIGPATIKFYQDIIRQAKMIIWNGPMGKFEDQRFKIGTEKIAQAIIKSPARVIIGGGETSEILKRKKIPTNVFVSVGGGAMLEFLGGKKLPGL</sequence>
<reference evidence="10 11" key="1">
    <citation type="journal article" date="2015" name="Nature">
        <title>rRNA introns, odd ribosomes, and small enigmatic genomes across a large radiation of phyla.</title>
        <authorList>
            <person name="Brown C.T."/>
            <person name="Hug L.A."/>
            <person name="Thomas B.C."/>
            <person name="Sharon I."/>
            <person name="Castelle C.J."/>
            <person name="Singh A."/>
            <person name="Wilkins M.J."/>
            <person name="Williams K.H."/>
            <person name="Banfield J.F."/>
        </authorList>
    </citation>
    <scope>NUCLEOTIDE SEQUENCE [LARGE SCALE GENOMIC DNA]</scope>
</reference>
<dbReference type="GO" id="GO:0043531">
    <property type="term" value="F:ADP binding"/>
    <property type="evidence" value="ECO:0007669"/>
    <property type="project" value="TreeGrafter"/>
</dbReference>
<feature type="binding site" evidence="7">
    <location>
        <position position="54"/>
    </location>
    <ligand>
        <name>substrate</name>
    </ligand>
</feature>
<evidence type="ECO:0000256" key="1">
    <source>
        <dbReference type="ARBA" id="ARBA00000642"/>
    </source>
</evidence>
<dbReference type="GO" id="GO:0005524">
    <property type="term" value="F:ATP binding"/>
    <property type="evidence" value="ECO:0007669"/>
    <property type="project" value="UniProtKB-KW"/>
</dbReference>
<protein>
    <recommendedName>
        <fullName evidence="2 7">Phosphoglycerate kinase</fullName>
        <ecNumber evidence="2 7">2.7.2.3</ecNumber>
    </recommendedName>
</protein>
<dbReference type="EC" id="2.7.2.3" evidence="2 7"/>
<comment type="caution">
    <text evidence="10">The sequence shown here is derived from an EMBL/GenBank/DDBJ whole genome shotgun (WGS) entry which is preliminary data.</text>
</comment>
<feature type="binding site" evidence="7 8">
    <location>
        <position position="267"/>
    </location>
    <ligand>
        <name>ATP</name>
        <dbReference type="ChEBI" id="CHEBI:30616"/>
    </ligand>
</feature>
<evidence type="ECO:0000256" key="3">
    <source>
        <dbReference type="ARBA" id="ARBA00022679"/>
    </source>
</evidence>
<proteinExistence type="inferred from homology"/>
<dbReference type="PIRSF" id="PIRSF000724">
    <property type="entry name" value="Pgk"/>
    <property type="match status" value="1"/>
</dbReference>
<dbReference type="InterPro" id="IPR001576">
    <property type="entry name" value="Phosphoglycerate_kinase"/>
</dbReference>
<keyword evidence="5 7" id="KW-0418">Kinase</keyword>
<dbReference type="Gene3D" id="3.40.50.1260">
    <property type="entry name" value="Phosphoglycerate kinase, N-terminal domain"/>
    <property type="match status" value="3"/>
</dbReference>
<feature type="binding site" evidence="7">
    <location>
        <position position="184"/>
    </location>
    <ligand>
        <name>substrate</name>
    </ligand>
</feature>
<name>A0A0G1BYR8_9BACT</name>
<gene>
    <name evidence="7" type="primary">pgk</name>
    <name evidence="10" type="ORF">UV02_C0011G0016</name>
</gene>
<dbReference type="PANTHER" id="PTHR11406:SF23">
    <property type="entry name" value="PHOSPHOGLYCERATE KINASE 1, CHLOROPLASTIC-RELATED"/>
    <property type="match status" value="1"/>
</dbReference>
<evidence type="ECO:0000256" key="6">
    <source>
        <dbReference type="ARBA" id="ARBA00022840"/>
    </source>
</evidence>